<dbReference type="Gene3D" id="3.40.630.10">
    <property type="entry name" value="Zn peptidases"/>
    <property type="match status" value="1"/>
</dbReference>
<evidence type="ECO:0000256" key="1">
    <source>
        <dbReference type="ARBA" id="ARBA00006272"/>
    </source>
</evidence>
<dbReference type="AlphaFoldDB" id="A0A498CKQ4"/>
<feature type="binding site" evidence="8">
    <location>
        <position position="222"/>
    </location>
    <ligand>
        <name>Zn(2+)</name>
        <dbReference type="ChEBI" id="CHEBI:29105"/>
        <label>1</label>
    </ligand>
</feature>
<evidence type="ECO:0000313" key="10">
    <source>
        <dbReference type="Proteomes" id="UP000276301"/>
    </source>
</evidence>
<dbReference type="InterPro" id="IPR051464">
    <property type="entry name" value="Peptidase_M42_aminopept"/>
</dbReference>
<dbReference type="GO" id="GO:0004177">
    <property type="term" value="F:aminopeptidase activity"/>
    <property type="evidence" value="ECO:0007669"/>
    <property type="project" value="UniProtKB-UniRule"/>
</dbReference>
<dbReference type="GO" id="GO:0046872">
    <property type="term" value="F:metal ion binding"/>
    <property type="evidence" value="ECO:0007669"/>
    <property type="project" value="UniProtKB-UniRule"/>
</dbReference>
<protein>
    <submittedName>
        <fullName evidence="9">M42 family peptidase</fullName>
    </submittedName>
</protein>
<accession>A0A498CKQ4</accession>
<dbReference type="Pfam" id="PF05343">
    <property type="entry name" value="Peptidase_M42"/>
    <property type="match status" value="1"/>
</dbReference>
<dbReference type="PANTHER" id="PTHR32481:SF5">
    <property type="entry name" value="ENDOGLUCANASE"/>
    <property type="match status" value="1"/>
</dbReference>
<keyword evidence="4 8" id="KW-0479">Metal-binding</keyword>
<feature type="binding site" evidence="8">
    <location>
        <position position="171"/>
    </location>
    <ligand>
        <name>Zn(2+)</name>
        <dbReference type="ChEBI" id="CHEBI:29105"/>
        <label>1</label>
    </ligand>
</feature>
<evidence type="ECO:0000313" key="9">
    <source>
        <dbReference type="EMBL" id="RLL09690.1"/>
    </source>
</evidence>
<dbReference type="PIRSF" id="PIRSF001123">
    <property type="entry name" value="PepA_GA"/>
    <property type="match status" value="1"/>
</dbReference>
<dbReference type="SUPFAM" id="SSF53187">
    <property type="entry name" value="Zn-dependent exopeptidases"/>
    <property type="match status" value="1"/>
</dbReference>
<feature type="binding site" evidence="8">
    <location>
        <position position="63"/>
    </location>
    <ligand>
        <name>Zn(2+)</name>
        <dbReference type="ChEBI" id="CHEBI:29105"/>
        <label>1</label>
    </ligand>
</feature>
<reference evidence="9 10" key="1">
    <citation type="submission" date="2018-10" db="EMBL/GenBank/DDBJ databases">
        <title>Anaerotruncus faecis sp. nov., isolated from human feces.</title>
        <authorList>
            <person name="Wang Y.-J."/>
        </authorList>
    </citation>
    <scope>NUCLEOTIDE SEQUENCE [LARGE SCALE GENOMIC DNA]</scope>
    <source>
        <strain evidence="9 10">22A2-44</strain>
    </source>
</reference>
<comment type="similarity">
    <text evidence="1 6">Belongs to the peptidase M42 family.</text>
</comment>
<keyword evidence="3" id="KW-0645">Protease</keyword>
<proteinExistence type="inferred from homology"/>
<name>A0A498CKQ4_9FIRM</name>
<comment type="cofactor">
    <cofactor evidence="8">
        <name>a divalent metal cation</name>
        <dbReference type="ChEBI" id="CHEBI:60240"/>
    </cofactor>
    <text evidence="8">Binds 2 divalent metal cations per subunit.</text>
</comment>
<dbReference type="RefSeq" id="WP_121587181.1">
    <property type="nucleotide sequence ID" value="NZ_RCHT01000019.1"/>
</dbReference>
<dbReference type="SUPFAM" id="SSF101821">
    <property type="entry name" value="Aminopeptidase/glucanase lid domain"/>
    <property type="match status" value="1"/>
</dbReference>
<evidence type="ECO:0000256" key="5">
    <source>
        <dbReference type="ARBA" id="ARBA00022801"/>
    </source>
</evidence>
<dbReference type="InterPro" id="IPR008007">
    <property type="entry name" value="Peptidase_M42"/>
</dbReference>
<keyword evidence="10" id="KW-1185">Reference proteome</keyword>
<dbReference type="PANTHER" id="PTHR32481">
    <property type="entry name" value="AMINOPEPTIDASE"/>
    <property type="match status" value="1"/>
</dbReference>
<keyword evidence="5" id="KW-0378">Hydrolase</keyword>
<comment type="caution">
    <text evidence="9">The sequence shown here is derived from an EMBL/GenBank/DDBJ whole genome shotgun (WGS) entry which is preliminary data.</text>
</comment>
<dbReference type="Proteomes" id="UP000276301">
    <property type="component" value="Unassembled WGS sequence"/>
</dbReference>
<evidence type="ECO:0000256" key="2">
    <source>
        <dbReference type="ARBA" id="ARBA00022438"/>
    </source>
</evidence>
<feature type="active site" description="Proton acceptor" evidence="7">
    <location>
        <position position="199"/>
    </location>
</feature>
<evidence type="ECO:0000256" key="3">
    <source>
        <dbReference type="ARBA" id="ARBA00022670"/>
    </source>
</evidence>
<sequence length="337" mass="36005">MLYENLAKLSALPGVSGCEEPVRYEILKMIEGHCIYKVDALGNILAFKKGRQAPAHPLLFSAHMDEVGLIITWVEESGLLKFTTVGGIDRRVLPGKSVRIGETFGVIGSKAVHMKSADERDKAPEPDALFIDIGAKDRDDAFTRVALGDRAVFTSQYTAFGDGFLRGRALDDRVGCALLVELIGSELAYDTHFAFTVQEETGTTGARTAAYQAGAEIAVAVETTTACDIPGTPPEKVVCSLKKGPVLSFMDKGTVYDMGLYRRALAAAKAGGIACQPKEGVYGGNEARSVQVAGRGARVLAVSVPCRYLHTPSCVVNRFDLDETLRLLGALIADFGG</sequence>
<evidence type="ECO:0000256" key="6">
    <source>
        <dbReference type="PIRNR" id="PIRNR001123"/>
    </source>
</evidence>
<dbReference type="EMBL" id="RCHT01000019">
    <property type="protein sequence ID" value="RLL09690.1"/>
    <property type="molecule type" value="Genomic_DNA"/>
</dbReference>
<feature type="binding site" evidence="8">
    <location>
        <position position="171"/>
    </location>
    <ligand>
        <name>Zn(2+)</name>
        <dbReference type="ChEBI" id="CHEBI:29105"/>
        <label>2</label>
    </ligand>
</feature>
<organism evidence="9 10">
    <name type="scientific">Anaerotruncus massiliensis</name>
    <name type="common">ex Liu et al. 2021</name>
    <dbReference type="NCBI Taxonomy" id="2321404"/>
    <lineage>
        <taxon>Bacteria</taxon>
        <taxon>Bacillati</taxon>
        <taxon>Bacillota</taxon>
        <taxon>Clostridia</taxon>
        <taxon>Eubacteriales</taxon>
        <taxon>Oscillospiraceae</taxon>
        <taxon>Anaerotruncus</taxon>
    </lineage>
</organism>
<evidence type="ECO:0000256" key="7">
    <source>
        <dbReference type="PIRSR" id="PIRSR001123-1"/>
    </source>
</evidence>
<gene>
    <name evidence="9" type="ORF">D4A47_10040</name>
</gene>
<evidence type="ECO:0000256" key="4">
    <source>
        <dbReference type="ARBA" id="ARBA00022723"/>
    </source>
</evidence>
<feature type="binding site" evidence="8">
    <location>
        <position position="200"/>
    </location>
    <ligand>
        <name>Zn(2+)</name>
        <dbReference type="ChEBI" id="CHEBI:29105"/>
        <label>2</label>
    </ligand>
</feature>
<keyword evidence="2" id="KW-0031">Aminopeptidase</keyword>
<evidence type="ECO:0000256" key="8">
    <source>
        <dbReference type="PIRSR" id="PIRSR001123-2"/>
    </source>
</evidence>
<dbReference type="InterPro" id="IPR023367">
    <property type="entry name" value="Peptidase_M42_dom2"/>
</dbReference>
<dbReference type="GO" id="GO:0006508">
    <property type="term" value="P:proteolysis"/>
    <property type="evidence" value="ECO:0007669"/>
    <property type="project" value="UniProtKB-KW"/>
</dbReference>
<dbReference type="Gene3D" id="2.40.30.40">
    <property type="entry name" value="Peptidase M42, domain 2"/>
    <property type="match status" value="1"/>
</dbReference>
<feature type="binding site" evidence="8">
    <location>
        <position position="310"/>
    </location>
    <ligand>
        <name>Zn(2+)</name>
        <dbReference type="ChEBI" id="CHEBI:29105"/>
        <label>2</label>
    </ligand>
</feature>